<sequence length="57" mass="6614">MSKYGHERLFLNENGENEEFSLHFDSTGSRRVCFKELPEKKAFFIARIGPHLTIQTG</sequence>
<evidence type="ECO:0000313" key="1">
    <source>
        <dbReference type="EMBL" id="GAA6167303.1"/>
    </source>
</evidence>
<comment type="caution">
    <text evidence="1">The sequence shown here is derived from an EMBL/GenBank/DDBJ whole genome shotgun (WGS) entry which is preliminary data.</text>
</comment>
<accession>A0ABQ0A700</accession>
<gene>
    <name evidence="1" type="ORF">NBRC116591_11130</name>
</gene>
<name>A0ABQ0A700_9GAMM</name>
<dbReference type="RefSeq" id="WP_353301985.1">
    <property type="nucleotide sequence ID" value="NZ_BAABWN010000003.1"/>
</dbReference>
<dbReference type="Proteomes" id="UP001465153">
    <property type="component" value="Unassembled WGS sequence"/>
</dbReference>
<proteinExistence type="predicted"/>
<keyword evidence="2" id="KW-1185">Reference proteome</keyword>
<evidence type="ECO:0000313" key="2">
    <source>
        <dbReference type="Proteomes" id="UP001465153"/>
    </source>
</evidence>
<reference evidence="1 2" key="1">
    <citation type="submission" date="2024-04" db="EMBL/GenBank/DDBJ databases">
        <title>Draft genome sequence of Sessilibacter corallicola NBRC 116591.</title>
        <authorList>
            <person name="Miyakawa T."/>
            <person name="Kusuya Y."/>
            <person name="Miura T."/>
        </authorList>
    </citation>
    <scope>NUCLEOTIDE SEQUENCE [LARGE SCALE GENOMIC DNA]</scope>
    <source>
        <strain evidence="1 2">KU-00831-HH</strain>
    </source>
</reference>
<protein>
    <submittedName>
        <fullName evidence="1">Uncharacterized protein</fullName>
    </submittedName>
</protein>
<dbReference type="EMBL" id="BAABWN010000003">
    <property type="protein sequence ID" value="GAA6167303.1"/>
    <property type="molecule type" value="Genomic_DNA"/>
</dbReference>
<organism evidence="1 2">
    <name type="scientific">Sessilibacter corallicola</name>
    <dbReference type="NCBI Taxonomy" id="2904075"/>
    <lineage>
        <taxon>Bacteria</taxon>
        <taxon>Pseudomonadati</taxon>
        <taxon>Pseudomonadota</taxon>
        <taxon>Gammaproteobacteria</taxon>
        <taxon>Cellvibrionales</taxon>
        <taxon>Cellvibrionaceae</taxon>
        <taxon>Sessilibacter</taxon>
    </lineage>
</organism>